<keyword evidence="3" id="KW-0949">S-adenosyl-L-methionine</keyword>
<dbReference type="PROSITE" id="PS51449">
    <property type="entry name" value="MTTASE_N"/>
    <property type="match status" value="1"/>
</dbReference>
<dbReference type="SFLD" id="SFLDS00029">
    <property type="entry name" value="Radical_SAM"/>
    <property type="match status" value="1"/>
</dbReference>
<evidence type="ECO:0000256" key="3">
    <source>
        <dbReference type="ARBA" id="ARBA00022691"/>
    </source>
</evidence>
<dbReference type="SFLD" id="SFLDG01082">
    <property type="entry name" value="B12-binding_domain_containing"/>
    <property type="match status" value="1"/>
</dbReference>
<dbReference type="InterPro" id="IPR038135">
    <property type="entry name" value="Methylthiotransferase_N_sf"/>
</dbReference>
<dbReference type="AlphaFoldDB" id="A0A381R6Y2"/>
<keyword evidence="6" id="KW-0411">Iron-sulfur</keyword>
<dbReference type="PROSITE" id="PS51918">
    <property type="entry name" value="RADICAL_SAM"/>
    <property type="match status" value="1"/>
</dbReference>
<dbReference type="FunFam" id="3.80.30.20:FF:000001">
    <property type="entry name" value="tRNA-2-methylthio-N(6)-dimethylallyladenosine synthase 2"/>
    <property type="match status" value="1"/>
</dbReference>
<evidence type="ECO:0000313" key="10">
    <source>
        <dbReference type="EMBL" id="SUZ87506.1"/>
    </source>
</evidence>
<dbReference type="GO" id="GO:0051539">
    <property type="term" value="F:4 iron, 4 sulfur cluster binding"/>
    <property type="evidence" value="ECO:0007669"/>
    <property type="project" value="UniProtKB-KW"/>
</dbReference>
<gene>
    <name evidence="10" type="ORF">METZ01_LOCUS40360</name>
</gene>
<dbReference type="InterPro" id="IPR002792">
    <property type="entry name" value="TRAM_dom"/>
</dbReference>
<dbReference type="SUPFAM" id="SSF102114">
    <property type="entry name" value="Radical SAM enzymes"/>
    <property type="match status" value="1"/>
</dbReference>
<dbReference type="GO" id="GO:0035597">
    <property type="term" value="F:tRNA-2-methylthio-N(6)-dimethylallyladenosine(37) synthase activity"/>
    <property type="evidence" value="ECO:0007669"/>
    <property type="project" value="TreeGrafter"/>
</dbReference>
<dbReference type="NCBIfam" id="TIGR00089">
    <property type="entry name" value="MiaB/RimO family radical SAM methylthiotransferase"/>
    <property type="match status" value="1"/>
</dbReference>
<dbReference type="InterPro" id="IPR013848">
    <property type="entry name" value="Methylthiotransferase_N"/>
</dbReference>
<dbReference type="SMART" id="SM00729">
    <property type="entry name" value="Elp3"/>
    <property type="match status" value="1"/>
</dbReference>
<dbReference type="FunFam" id="3.40.50.12160:FF:000003">
    <property type="entry name" value="CDK5 regulatory subunit-associated protein 1"/>
    <property type="match status" value="1"/>
</dbReference>
<dbReference type="Pfam" id="PF00919">
    <property type="entry name" value="UPF0004"/>
    <property type="match status" value="1"/>
</dbReference>
<keyword evidence="2" id="KW-0004">4Fe-4S</keyword>
<comment type="cofactor">
    <cofactor evidence="1">
        <name>[4Fe-4S] cluster</name>
        <dbReference type="ChEBI" id="CHEBI:49883"/>
    </cofactor>
</comment>
<keyword evidence="4" id="KW-0479">Metal-binding</keyword>
<dbReference type="NCBIfam" id="TIGR01574">
    <property type="entry name" value="miaB-methiolase"/>
    <property type="match status" value="1"/>
</dbReference>
<evidence type="ECO:0000256" key="2">
    <source>
        <dbReference type="ARBA" id="ARBA00022485"/>
    </source>
</evidence>
<proteinExistence type="inferred from homology"/>
<evidence type="ECO:0000259" key="9">
    <source>
        <dbReference type="PROSITE" id="PS51918"/>
    </source>
</evidence>
<dbReference type="PROSITE" id="PS50926">
    <property type="entry name" value="TRAM"/>
    <property type="match status" value="1"/>
</dbReference>
<evidence type="ECO:0000256" key="6">
    <source>
        <dbReference type="ARBA" id="ARBA00023014"/>
    </source>
</evidence>
<dbReference type="InterPro" id="IPR020612">
    <property type="entry name" value="Methylthiotransferase_CS"/>
</dbReference>
<dbReference type="Gene3D" id="3.80.30.20">
    <property type="entry name" value="tm_1862 like domain"/>
    <property type="match status" value="1"/>
</dbReference>
<dbReference type="GO" id="GO:0005829">
    <property type="term" value="C:cytosol"/>
    <property type="evidence" value="ECO:0007669"/>
    <property type="project" value="TreeGrafter"/>
</dbReference>
<feature type="domain" description="Radical SAM core" evidence="9">
    <location>
        <begin position="140"/>
        <end position="369"/>
    </location>
</feature>
<dbReference type="PROSITE" id="PS01278">
    <property type="entry name" value="MTTASE_RADICAL"/>
    <property type="match status" value="1"/>
</dbReference>
<dbReference type="GO" id="GO:0046872">
    <property type="term" value="F:metal ion binding"/>
    <property type="evidence" value="ECO:0007669"/>
    <property type="project" value="UniProtKB-KW"/>
</dbReference>
<dbReference type="InterPro" id="IPR005839">
    <property type="entry name" value="Methylthiotransferase"/>
</dbReference>
<dbReference type="Pfam" id="PF01938">
    <property type="entry name" value="TRAM"/>
    <property type="match status" value="1"/>
</dbReference>
<reference evidence="10" key="1">
    <citation type="submission" date="2018-05" db="EMBL/GenBank/DDBJ databases">
        <authorList>
            <person name="Lanie J.A."/>
            <person name="Ng W.-L."/>
            <person name="Kazmierczak K.M."/>
            <person name="Andrzejewski T.M."/>
            <person name="Davidsen T.M."/>
            <person name="Wayne K.J."/>
            <person name="Tettelin H."/>
            <person name="Glass J.I."/>
            <person name="Rusch D."/>
            <person name="Podicherti R."/>
            <person name="Tsui H.-C.T."/>
            <person name="Winkler M.E."/>
        </authorList>
    </citation>
    <scope>NUCLEOTIDE SEQUENCE</scope>
</reference>
<dbReference type="HAMAP" id="MF_01864">
    <property type="entry name" value="tRNA_metthiotr_MiaB"/>
    <property type="match status" value="1"/>
</dbReference>
<evidence type="ECO:0000259" key="8">
    <source>
        <dbReference type="PROSITE" id="PS51449"/>
    </source>
</evidence>
<evidence type="ECO:0000259" key="7">
    <source>
        <dbReference type="PROSITE" id="PS50926"/>
    </source>
</evidence>
<dbReference type="PANTHER" id="PTHR43020:SF2">
    <property type="entry name" value="MITOCHONDRIAL TRNA METHYLTHIOTRANSFERASE CDK5RAP1"/>
    <property type="match status" value="1"/>
</dbReference>
<evidence type="ECO:0000256" key="5">
    <source>
        <dbReference type="ARBA" id="ARBA00023004"/>
    </source>
</evidence>
<accession>A0A381R6Y2</accession>
<name>A0A381R6Y2_9ZZZZ</name>
<dbReference type="InterPro" id="IPR023404">
    <property type="entry name" value="rSAM_horseshoe"/>
</dbReference>
<feature type="domain" description="MTTase N-terminal" evidence="8">
    <location>
        <begin position="1"/>
        <end position="106"/>
    </location>
</feature>
<dbReference type="InterPro" id="IPR006638">
    <property type="entry name" value="Elp3/MiaA/NifB-like_rSAM"/>
</dbReference>
<dbReference type="InterPro" id="IPR006463">
    <property type="entry name" value="MiaB_methiolase"/>
</dbReference>
<dbReference type="InterPro" id="IPR058240">
    <property type="entry name" value="rSAM_sf"/>
</dbReference>
<dbReference type="Pfam" id="PF04055">
    <property type="entry name" value="Radical_SAM"/>
    <property type="match status" value="1"/>
</dbReference>
<dbReference type="CDD" id="cd01335">
    <property type="entry name" value="Radical_SAM"/>
    <property type="match status" value="1"/>
</dbReference>
<protein>
    <submittedName>
        <fullName evidence="10">Uncharacterized protein</fullName>
    </submittedName>
</protein>
<keyword evidence="5" id="KW-0408">Iron</keyword>
<dbReference type="InterPro" id="IPR007197">
    <property type="entry name" value="rSAM"/>
</dbReference>
<dbReference type="PANTHER" id="PTHR43020">
    <property type="entry name" value="CDK5 REGULATORY SUBUNIT-ASSOCIATED PROTEIN 1"/>
    <property type="match status" value="1"/>
</dbReference>
<evidence type="ECO:0000256" key="4">
    <source>
        <dbReference type="ARBA" id="ARBA00022723"/>
    </source>
</evidence>
<evidence type="ECO:0000256" key="1">
    <source>
        <dbReference type="ARBA" id="ARBA00001966"/>
    </source>
</evidence>
<sequence length="442" mass="49281">MNISDGELMEGILANGGFEIVEAPEDADVVLVNTCAIREHAENRVLGRVAQLNGLKRERPELVIGVTGCMAQRMGETLFERAPYVDLVMGPDGYRGLPDALENLEGYRSDRGSNSRIRGPQLAILDLSLGENYQGLEQRRTEGPTAWVPIQRGCNHRCTFCIVPYVRGPEKNRDPLEILNEVRDLTSRGVTEVTLLGQTVNSYTSMDLSFPNLLSEVAQVEGIRRVRFTSPHPNDVTPELVEVMATEPAVCEHLHLPAQSGNNRTLKRMLRRYSVEVLLEKVEMVRAEIPEIALSTDIIVAFPGETDEEFRDTLELMRTVRFDEAFTYKYSPREGTPATRLPADEFVPTLEAQARLEELIEVSRGIQAEINAGEIGRIDEVLIERMGRYPGQILGRTRRNKVVAFDGDSERIGCYTHVGLERTTGATFAGKETSQPELVGQS</sequence>
<organism evidence="10">
    <name type="scientific">marine metagenome</name>
    <dbReference type="NCBI Taxonomy" id="408172"/>
    <lineage>
        <taxon>unclassified sequences</taxon>
        <taxon>metagenomes</taxon>
        <taxon>ecological metagenomes</taxon>
    </lineage>
</organism>
<dbReference type="EMBL" id="UINC01001727">
    <property type="protein sequence ID" value="SUZ87506.1"/>
    <property type="molecule type" value="Genomic_DNA"/>
</dbReference>
<dbReference type="Gene3D" id="3.40.50.12160">
    <property type="entry name" value="Methylthiotransferase, N-terminal domain"/>
    <property type="match status" value="1"/>
</dbReference>
<feature type="domain" description="TRAM" evidence="7">
    <location>
        <begin position="372"/>
        <end position="434"/>
    </location>
</feature>
<dbReference type="SFLD" id="SFLDG01061">
    <property type="entry name" value="methylthiotransferase"/>
    <property type="match status" value="1"/>
</dbReference>